<dbReference type="RefSeq" id="WP_276095791.1">
    <property type="nucleotide sequence ID" value="NZ_JARJBC010000020.1"/>
</dbReference>
<organism evidence="2 3">
    <name type="scientific">Streptomyces silvisoli</name>
    <dbReference type="NCBI Taxonomy" id="3034235"/>
    <lineage>
        <taxon>Bacteria</taxon>
        <taxon>Bacillati</taxon>
        <taxon>Actinomycetota</taxon>
        <taxon>Actinomycetes</taxon>
        <taxon>Kitasatosporales</taxon>
        <taxon>Streptomycetaceae</taxon>
        <taxon>Streptomyces</taxon>
    </lineage>
</organism>
<evidence type="ECO:0000313" key="2">
    <source>
        <dbReference type="EMBL" id="MDF3292753.1"/>
    </source>
</evidence>
<name>A0ABT5ZSF3_9ACTN</name>
<feature type="region of interest" description="Disordered" evidence="1">
    <location>
        <begin position="62"/>
        <end position="92"/>
    </location>
</feature>
<evidence type="ECO:0000256" key="1">
    <source>
        <dbReference type="SAM" id="MobiDB-lite"/>
    </source>
</evidence>
<dbReference type="Proteomes" id="UP001216579">
    <property type="component" value="Unassembled WGS sequence"/>
</dbReference>
<feature type="compositionally biased region" description="Basic residues" evidence="1">
    <location>
        <begin position="71"/>
        <end position="85"/>
    </location>
</feature>
<sequence length="92" mass="9428">MARLTVGAYRARHALAAAVTWCSGGDRSTVPVHRAVHPGLSAGPADLDLAIALAGSVPATRPAEIAATAPRRGRTTKHATARRRTAPASVRG</sequence>
<proteinExistence type="predicted"/>
<dbReference type="EMBL" id="JARJBC010000020">
    <property type="protein sequence ID" value="MDF3292753.1"/>
    <property type="molecule type" value="Genomic_DNA"/>
</dbReference>
<protein>
    <submittedName>
        <fullName evidence="2">Uncharacterized protein</fullName>
    </submittedName>
</protein>
<comment type="caution">
    <text evidence="2">The sequence shown here is derived from an EMBL/GenBank/DDBJ whole genome shotgun (WGS) entry which is preliminary data.</text>
</comment>
<gene>
    <name evidence="2" type="ORF">P3G67_26735</name>
</gene>
<accession>A0ABT5ZSF3</accession>
<keyword evidence="3" id="KW-1185">Reference proteome</keyword>
<evidence type="ECO:0000313" key="3">
    <source>
        <dbReference type="Proteomes" id="UP001216579"/>
    </source>
</evidence>
<reference evidence="2 3" key="1">
    <citation type="submission" date="2023-03" db="EMBL/GenBank/DDBJ databases">
        <title>Draft genome sequence of Streptomyces sp. RB6PN23 isolated from peat swamp forest in Thailand.</title>
        <authorList>
            <person name="Klaysubun C."/>
            <person name="Duangmal K."/>
        </authorList>
    </citation>
    <scope>NUCLEOTIDE SEQUENCE [LARGE SCALE GENOMIC DNA]</scope>
    <source>
        <strain evidence="2 3">RB6PN23</strain>
    </source>
</reference>